<dbReference type="PRINTS" id="PR00081">
    <property type="entry name" value="GDHRDH"/>
</dbReference>
<dbReference type="OrthoDB" id="1933717at2759"/>
<dbReference type="PANTHER" id="PTHR43115:SF4">
    <property type="entry name" value="DEHYDROGENASE_REDUCTASE SDR FAMILY MEMBER 11"/>
    <property type="match status" value="1"/>
</dbReference>
<gene>
    <name evidence="4" type="ORF">HCN44_008226</name>
</gene>
<evidence type="ECO:0000256" key="2">
    <source>
        <dbReference type="ARBA" id="ARBA00023002"/>
    </source>
</evidence>
<comment type="caution">
    <text evidence="4">The sequence shown here is derived from an EMBL/GenBank/DDBJ whole genome shotgun (WGS) entry which is preliminary data.</text>
</comment>
<sequence>MNRWVGKIAIVTGASSGIGLSIAKTFIKEGLIVVGLARRKEKMEAEIGNLGKTCKGKFYPIKCDVSSEDDVKQAFEWIKKNIGVVQILINNAGLGVIGNFADMDLAVSKNILNVNLFGTINCTKEALTVMKESKVEGHIININSIQGHRVYCFGELGFNTYPASKHAITGFTETLQRELIGQKIRVTSISPGYVSTEIAEANNFGEHVTNLPCLESQDIADAIFYVISTPPRVQITELTIRPLGETLL</sequence>
<dbReference type="FunFam" id="3.40.50.720:FF:000047">
    <property type="entry name" value="NADP-dependent L-serine/L-allo-threonine dehydrogenase"/>
    <property type="match status" value="1"/>
</dbReference>
<accession>A0A835CMS0</accession>
<dbReference type="SUPFAM" id="SSF51735">
    <property type="entry name" value="NAD(P)-binding Rossmann-fold domains"/>
    <property type="match status" value="1"/>
</dbReference>
<evidence type="ECO:0000313" key="4">
    <source>
        <dbReference type="EMBL" id="KAF7989552.1"/>
    </source>
</evidence>
<dbReference type="AlphaFoldDB" id="A0A835CMS0"/>
<dbReference type="InterPro" id="IPR002347">
    <property type="entry name" value="SDR_fam"/>
</dbReference>
<dbReference type="EMBL" id="JACMRX010000005">
    <property type="protein sequence ID" value="KAF7989552.1"/>
    <property type="molecule type" value="Genomic_DNA"/>
</dbReference>
<evidence type="ECO:0000256" key="1">
    <source>
        <dbReference type="ARBA" id="ARBA00006484"/>
    </source>
</evidence>
<dbReference type="Pfam" id="PF00106">
    <property type="entry name" value="adh_short"/>
    <property type="match status" value="1"/>
</dbReference>
<dbReference type="PRINTS" id="PR00080">
    <property type="entry name" value="SDRFAMILY"/>
</dbReference>
<evidence type="ECO:0000313" key="5">
    <source>
        <dbReference type="Proteomes" id="UP000639338"/>
    </source>
</evidence>
<protein>
    <submittedName>
        <fullName evidence="4">Uncharacterized protein</fullName>
    </submittedName>
</protein>
<keyword evidence="2" id="KW-0560">Oxidoreductase</keyword>
<dbReference type="PANTHER" id="PTHR43115">
    <property type="entry name" value="DEHYDROGENASE/REDUCTASE SDR FAMILY MEMBER 11"/>
    <property type="match status" value="1"/>
</dbReference>
<dbReference type="InterPro" id="IPR036291">
    <property type="entry name" value="NAD(P)-bd_dom_sf"/>
</dbReference>
<reference evidence="4 5" key="1">
    <citation type="submission" date="2020-08" db="EMBL/GenBank/DDBJ databases">
        <title>Aphidius gifuensis genome sequencing and assembly.</title>
        <authorList>
            <person name="Du Z."/>
        </authorList>
    </citation>
    <scope>NUCLEOTIDE SEQUENCE [LARGE SCALE GENOMIC DNA]</scope>
    <source>
        <strain evidence="4">YNYX2018</strain>
        <tissue evidence="4">Adults</tissue>
    </source>
</reference>
<evidence type="ECO:0000256" key="3">
    <source>
        <dbReference type="RuleBase" id="RU000363"/>
    </source>
</evidence>
<keyword evidence="5" id="KW-1185">Reference proteome</keyword>
<comment type="similarity">
    <text evidence="1 3">Belongs to the short-chain dehydrogenases/reductases (SDR) family.</text>
</comment>
<name>A0A835CMS0_APHGI</name>
<proteinExistence type="inferred from homology"/>
<dbReference type="Proteomes" id="UP000639338">
    <property type="component" value="Unassembled WGS sequence"/>
</dbReference>
<dbReference type="Gene3D" id="3.40.50.720">
    <property type="entry name" value="NAD(P)-binding Rossmann-like Domain"/>
    <property type="match status" value="1"/>
</dbReference>
<dbReference type="GO" id="GO:0016616">
    <property type="term" value="F:oxidoreductase activity, acting on the CH-OH group of donors, NAD or NADP as acceptor"/>
    <property type="evidence" value="ECO:0007669"/>
    <property type="project" value="UniProtKB-ARBA"/>
</dbReference>
<organism evidence="4 5">
    <name type="scientific">Aphidius gifuensis</name>
    <name type="common">Parasitoid wasp</name>
    <dbReference type="NCBI Taxonomy" id="684658"/>
    <lineage>
        <taxon>Eukaryota</taxon>
        <taxon>Metazoa</taxon>
        <taxon>Ecdysozoa</taxon>
        <taxon>Arthropoda</taxon>
        <taxon>Hexapoda</taxon>
        <taxon>Insecta</taxon>
        <taxon>Pterygota</taxon>
        <taxon>Neoptera</taxon>
        <taxon>Endopterygota</taxon>
        <taxon>Hymenoptera</taxon>
        <taxon>Apocrita</taxon>
        <taxon>Ichneumonoidea</taxon>
        <taxon>Braconidae</taxon>
        <taxon>Aphidiinae</taxon>
        <taxon>Aphidius</taxon>
    </lineage>
</organism>